<dbReference type="OrthoDB" id="294702at2759"/>
<gene>
    <name evidence="1" type="ORF">BDV23DRAFT_185509</name>
</gene>
<dbReference type="Proteomes" id="UP000326877">
    <property type="component" value="Unassembled WGS sequence"/>
</dbReference>
<dbReference type="AlphaFoldDB" id="A0A5N7C2I1"/>
<dbReference type="EMBL" id="ML735280">
    <property type="protein sequence ID" value="KAE8388290.1"/>
    <property type="molecule type" value="Genomic_DNA"/>
</dbReference>
<protein>
    <recommendedName>
        <fullName evidence="2">AB hydrolase-1 domain-containing protein</fullName>
    </recommendedName>
</protein>
<organism evidence="1">
    <name type="scientific">Petromyces alliaceus</name>
    <name type="common">Aspergillus alliaceus</name>
    <dbReference type="NCBI Taxonomy" id="209559"/>
    <lineage>
        <taxon>Eukaryota</taxon>
        <taxon>Fungi</taxon>
        <taxon>Dikarya</taxon>
        <taxon>Ascomycota</taxon>
        <taxon>Pezizomycotina</taxon>
        <taxon>Eurotiomycetes</taxon>
        <taxon>Eurotiomycetidae</taxon>
        <taxon>Eurotiales</taxon>
        <taxon>Aspergillaceae</taxon>
        <taxon>Aspergillus</taxon>
        <taxon>Aspergillus subgen. Circumdati</taxon>
    </lineage>
</organism>
<evidence type="ECO:0000313" key="1">
    <source>
        <dbReference type="EMBL" id="KAE8388290.1"/>
    </source>
</evidence>
<proteinExistence type="predicted"/>
<name>A0A5N7C2I1_PETAA</name>
<reference evidence="1" key="1">
    <citation type="submission" date="2019-04" db="EMBL/GenBank/DDBJ databases">
        <title>Friends and foes A comparative genomics studyof 23 Aspergillus species from section Flavi.</title>
        <authorList>
            <consortium name="DOE Joint Genome Institute"/>
            <person name="Kjaerbolling I."/>
            <person name="Vesth T."/>
            <person name="Frisvad J.C."/>
            <person name="Nybo J.L."/>
            <person name="Theobald S."/>
            <person name="Kildgaard S."/>
            <person name="Isbrandt T."/>
            <person name="Kuo A."/>
            <person name="Sato A."/>
            <person name="Lyhne E.K."/>
            <person name="Kogle M.E."/>
            <person name="Wiebenga A."/>
            <person name="Kun R.S."/>
            <person name="Lubbers R.J."/>
            <person name="Makela M.R."/>
            <person name="Barry K."/>
            <person name="Chovatia M."/>
            <person name="Clum A."/>
            <person name="Daum C."/>
            <person name="Haridas S."/>
            <person name="He G."/>
            <person name="LaButti K."/>
            <person name="Lipzen A."/>
            <person name="Mondo S."/>
            <person name="Riley R."/>
            <person name="Salamov A."/>
            <person name="Simmons B.A."/>
            <person name="Magnuson J.K."/>
            <person name="Henrissat B."/>
            <person name="Mortensen U.H."/>
            <person name="Larsen T.O."/>
            <person name="Devries R.P."/>
            <person name="Grigoriev I.V."/>
            <person name="Machida M."/>
            <person name="Baker S.E."/>
            <person name="Andersen M.R."/>
        </authorList>
    </citation>
    <scope>NUCLEOTIDE SEQUENCE [LARGE SCALE GENOMIC DNA]</scope>
    <source>
        <strain evidence="1">IBT 14317</strain>
    </source>
</reference>
<accession>A0A5N7C2I1</accession>
<sequence>MFASRYLGILLHTLAERAGVRLLVVDRSGMGASTDPIPKFSRVNLVSHGAGTIYLLNIKAQCRDVGKPNPVLTFLAPGVDPTHSRVTAIQMAQYVTTKAFAAWYHIPRFFVLQASPALQCLRKDDVSSWGGCSDYAACAKMLAAGEASREG</sequence>
<evidence type="ECO:0008006" key="2">
    <source>
        <dbReference type="Google" id="ProtNLM"/>
    </source>
</evidence>